<dbReference type="WBParaSite" id="nRc.2.0.1.t14408-RA">
    <property type="protein sequence ID" value="nRc.2.0.1.t14408-RA"/>
    <property type="gene ID" value="nRc.2.0.1.g14408"/>
</dbReference>
<feature type="transmembrane region" description="Helical" evidence="6">
    <location>
        <begin position="197"/>
        <end position="219"/>
    </location>
</feature>
<dbReference type="PANTHER" id="PTHR46641">
    <property type="entry name" value="FMRFAMIDE RECEPTOR-RELATED"/>
    <property type="match status" value="1"/>
</dbReference>
<dbReference type="OMA" id="RCVTRIT"/>
<dbReference type="AlphaFoldDB" id="A0A915ILR9"/>
<evidence type="ECO:0000256" key="5">
    <source>
        <dbReference type="SAM" id="MobiDB-lite"/>
    </source>
</evidence>
<evidence type="ECO:0000256" key="4">
    <source>
        <dbReference type="ARBA" id="ARBA00023136"/>
    </source>
</evidence>
<dbReference type="InterPro" id="IPR019427">
    <property type="entry name" value="7TM_GPCR_serpentine_rcpt_Srw"/>
</dbReference>
<dbReference type="InterPro" id="IPR052954">
    <property type="entry name" value="GPCR-Ligand_Int"/>
</dbReference>
<feature type="domain" description="G-protein coupled receptors family 1 profile" evidence="7">
    <location>
        <begin position="1"/>
        <end position="252"/>
    </location>
</feature>
<keyword evidence="3 6" id="KW-1133">Transmembrane helix</keyword>
<dbReference type="GO" id="GO:0008528">
    <property type="term" value="F:G protein-coupled peptide receptor activity"/>
    <property type="evidence" value="ECO:0007669"/>
    <property type="project" value="InterPro"/>
</dbReference>
<evidence type="ECO:0000313" key="9">
    <source>
        <dbReference type="WBParaSite" id="nRc.2.0.1.t14408-RA"/>
    </source>
</evidence>
<reference evidence="9" key="1">
    <citation type="submission" date="2022-11" db="UniProtKB">
        <authorList>
            <consortium name="WormBaseParasite"/>
        </authorList>
    </citation>
    <scope>IDENTIFICATION</scope>
</reference>
<feature type="transmembrane region" description="Helical" evidence="6">
    <location>
        <begin position="94"/>
        <end position="112"/>
    </location>
</feature>
<comment type="subcellular location">
    <subcellularLocation>
        <location evidence="1">Membrane</location>
    </subcellularLocation>
</comment>
<keyword evidence="4 6" id="KW-0472">Membrane</keyword>
<dbReference type="InterPro" id="IPR017452">
    <property type="entry name" value="GPCR_Rhodpsn_7TM"/>
</dbReference>
<sequence length="385" mass="43974">MRRSTTIKMLIAKACVNMTFILFLSPLSVMLINNGRQNTWVDEPKLWSMWPFLLFSTNTSGTCAAWLTVMMTFERYLLVAHPVKGKQLSNNKNVYLGMLIILIVAIFLHLEIPIVREVESIYCPKMGKYFHREYIRKGDVYRLWDTFYYWSQVVVQMLIPDMLMLIFTASITYQLLYQTLPNYFSERKQCVTRMTMATTACHLVLELPAVLVYAVAAIYGPSFINHNRTMCLCHALSNFGNQLNASICFLIYASCSSKYRSLLRTRCRSTICCLFPASETPPPDPINNGLENGHRRRTRSHENGGRSLIDESSSILTLNGDSPASETKRATSLVNENGRVKRFLTPPTANNNGQSKKKRSRQNILWTNHEETSCKVSETTALTKL</sequence>
<feature type="transmembrane region" description="Helical" evidence="6">
    <location>
        <begin position="52"/>
        <end position="73"/>
    </location>
</feature>
<dbReference type="Gene3D" id="1.20.1070.10">
    <property type="entry name" value="Rhodopsin 7-helix transmembrane proteins"/>
    <property type="match status" value="1"/>
</dbReference>
<dbReference type="Proteomes" id="UP000887565">
    <property type="component" value="Unplaced"/>
</dbReference>
<evidence type="ECO:0000256" key="3">
    <source>
        <dbReference type="ARBA" id="ARBA00022989"/>
    </source>
</evidence>
<dbReference type="PANTHER" id="PTHR46641:SF8">
    <property type="entry name" value="G-PROTEIN COUPLED RECEPTORS FAMILY 1 PROFILE DOMAIN-CONTAINING PROTEIN"/>
    <property type="match status" value="1"/>
</dbReference>
<feature type="region of interest" description="Disordered" evidence="5">
    <location>
        <begin position="283"/>
        <end position="362"/>
    </location>
</feature>
<dbReference type="SUPFAM" id="SSF81321">
    <property type="entry name" value="Family A G protein-coupled receptor-like"/>
    <property type="match status" value="1"/>
</dbReference>
<feature type="transmembrane region" description="Helical" evidence="6">
    <location>
        <begin position="153"/>
        <end position="176"/>
    </location>
</feature>
<evidence type="ECO:0000256" key="1">
    <source>
        <dbReference type="ARBA" id="ARBA00004370"/>
    </source>
</evidence>
<keyword evidence="2 6" id="KW-0812">Transmembrane</keyword>
<evidence type="ECO:0000313" key="8">
    <source>
        <dbReference type="Proteomes" id="UP000887565"/>
    </source>
</evidence>
<protein>
    <submittedName>
        <fullName evidence="9">G-protein coupled receptors family 1 profile domain-containing protein</fullName>
    </submittedName>
</protein>
<feature type="compositionally biased region" description="Polar residues" evidence="5">
    <location>
        <begin position="310"/>
        <end position="335"/>
    </location>
</feature>
<dbReference type="GO" id="GO:0016020">
    <property type="term" value="C:membrane"/>
    <property type="evidence" value="ECO:0007669"/>
    <property type="project" value="UniProtKB-SubCell"/>
</dbReference>
<feature type="transmembrane region" description="Helical" evidence="6">
    <location>
        <begin position="12"/>
        <end position="32"/>
    </location>
</feature>
<accession>A0A915ILR9</accession>
<name>A0A915ILR9_ROMCU</name>
<evidence type="ECO:0000259" key="7">
    <source>
        <dbReference type="PROSITE" id="PS50262"/>
    </source>
</evidence>
<proteinExistence type="predicted"/>
<dbReference type="PROSITE" id="PS50262">
    <property type="entry name" value="G_PROTEIN_RECEP_F1_2"/>
    <property type="match status" value="1"/>
</dbReference>
<evidence type="ECO:0000256" key="2">
    <source>
        <dbReference type="ARBA" id="ARBA00022692"/>
    </source>
</evidence>
<dbReference type="Pfam" id="PF10324">
    <property type="entry name" value="7TM_GPCR_Srw"/>
    <property type="match status" value="1"/>
</dbReference>
<organism evidence="8 9">
    <name type="scientific">Romanomermis culicivorax</name>
    <name type="common">Nematode worm</name>
    <dbReference type="NCBI Taxonomy" id="13658"/>
    <lineage>
        <taxon>Eukaryota</taxon>
        <taxon>Metazoa</taxon>
        <taxon>Ecdysozoa</taxon>
        <taxon>Nematoda</taxon>
        <taxon>Enoplea</taxon>
        <taxon>Dorylaimia</taxon>
        <taxon>Mermithida</taxon>
        <taxon>Mermithoidea</taxon>
        <taxon>Mermithidae</taxon>
        <taxon>Romanomermis</taxon>
    </lineage>
</organism>
<keyword evidence="8" id="KW-1185">Reference proteome</keyword>
<evidence type="ECO:0000256" key="6">
    <source>
        <dbReference type="SAM" id="Phobius"/>
    </source>
</evidence>